<evidence type="ECO:0000313" key="6">
    <source>
        <dbReference type="EMBL" id="MFC3156108.1"/>
    </source>
</evidence>
<dbReference type="PROSITE" id="PS51175">
    <property type="entry name" value="CBM6"/>
    <property type="match status" value="1"/>
</dbReference>
<feature type="chain" id="PRO_5047381091" evidence="4">
    <location>
        <begin position="28"/>
        <end position="1413"/>
    </location>
</feature>
<dbReference type="Gene3D" id="2.160.20.10">
    <property type="entry name" value="Single-stranded right-handed beta-helix, Pectin lyase-like"/>
    <property type="match status" value="2"/>
</dbReference>
<feature type="signal peptide" evidence="4">
    <location>
        <begin position="1"/>
        <end position="27"/>
    </location>
</feature>
<dbReference type="SUPFAM" id="SSF49785">
    <property type="entry name" value="Galactose-binding domain-like"/>
    <property type="match status" value="2"/>
</dbReference>
<evidence type="ECO:0000256" key="1">
    <source>
        <dbReference type="ARBA" id="ARBA00023239"/>
    </source>
</evidence>
<dbReference type="SUPFAM" id="SSF51126">
    <property type="entry name" value="Pectin lyase-like"/>
    <property type="match status" value="2"/>
</dbReference>
<dbReference type="Proteomes" id="UP001595548">
    <property type="component" value="Unassembled WGS sequence"/>
</dbReference>
<name>A0ABV7HQF8_9GAMM</name>
<dbReference type="PANTHER" id="PTHR31683">
    <property type="entry name" value="PECTATE LYASE 18-RELATED"/>
    <property type="match status" value="1"/>
</dbReference>
<evidence type="ECO:0000313" key="7">
    <source>
        <dbReference type="Proteomes" id="UP001595548"/>
    </source>
</evidence>
<dbReference type="PANTHER" id="PTHR31683:SF18">
    <property type="entry name" value="PECTATE LYASE 21-RELATED"/>
    <property type="match status" value="1"/>
</dbReference>
<dbReference type="Gene3D" id="2.60.40.10">
    <property type="entry name" value="Immunoglobulins"/>
    <property type="match status" value="1"/>
</dbReference>
<dbReference type="InterPro" id="IPR002022">
    <property type="entry name" value="Pec_lyase"/>
</dbReference>
<reference evidence="7" key="1">
    <citation type="journal article" date="2019" name="Int. J. Syst. Evol. Microbiol.">
        <title>The Global Catalogue of Microorganisms (GCM) 10K type strain sequencing project: providing services to taxonomists for standard genome sequencing and annotation.</title>
        <authorList>
            <consortium name="The Broad Institute Genomics Platform"/>
            <consortium name="The Broad Institute Genome Sequencing Center for Infectious Disease"/>
            <person name="Wu L."/>
            <person name="Ma J."/>
        </authorList>
    </citation>
    <scope>NUCLEOTIDE SEQUENCE [LARGE SCALE GENOMIC DNA]</scope>
    <source>
        <strain evidence="7">KCTC 52141</strain>
    </source>
</reference>
<dbReference type="RefSeq" id="WP_382417203.1">
    <property type="nucleotide sequence ID" value="NZ_AP031500.1"/>
</dbReference>
<feature type="compositionally biased region" description="Low complexity" evidence="3">
    <location>
        <begin position="357"/>
        <end position="417"/>
    </location>
</feature>
<feature type="compositionally biased region" description="Low complexity" evidence="3">
    <location>
        <begin position="761"/>
        <end position="779"/>
    </location>
</feature>
<dbReference type="InterPro" id="IPR008979">
    <property type="entry name" value="Galactose-bd-like_sf"/>
</dbReference>
<keyword evidence="1 2" id="KW-0456">Lyase</keyword>
<feature type="compositionally biased region" description="Low complexity" evidence="3">
    <location>
        <begin position="789"/>
        <end position="802"/>
    </location>
</feature>
<dbReference type="CDD" id="cd04082">
    <property type="entry name" value="CBM35_pectate_lyase-like"/>
    <property type="match status" value="1"/>
</dbReference>
<evidence type="ECO:0000256" key="3">
    <source>
        <dbReference type="SAM" id="MobiDB-lite"/>
    </source>
</evidence>
<dbReference type="Pfam" id="PF00544">
    <property type="entry name" value="Pectate_lyase_4"/>
    <property type="match status" value="2"/>
</dbReference>
<dbReference type="InterPro" id="IPR005084">
    <property type="entry name" value="CBM6"/>
</dbReference>
<gene>
    <name evidence="6" type="ORF">ACFOEB_12940</name>
</gene>
<comment type="caution">
    <text evidence="6">The sequence shown here is derived from an EMBL/GenBank/DDBJ whole genome shotgun (WGS) entry which is preliminary data.</text>
</comment>
<feature type="domain" description="CBM6" evidence="5">
    <location>
        <begin position="624"/>
        <end position="748"/>
    </location>
</feature>
<comment type="subcellular location">
    <subcellularLocation>
        <location evidence="2">Secreted</location>
    </subcellularLocation>
</comment>
<proteinExistence type="inferred from homology"/>
<evidence type="ECO:0000256" key="4">
    <source>
        <dbReference type="SAM" id="SignalP"/>
    </source>
</evidence>
<feature type="region of interest" description="Disordered" evidence="3">
    <location>
        <begin position="912"/>
        <end position="947"/>
    </location>
</feature>
<accession>A0ABV7HQF8</accession>
<dbReference type="Pfam" id="PF16990">
    <property type="entry name" value="CBM_35"/>
    <property type="match status" value="1"/>
</dbReference>
<dbReference type="Gene3D" id="2.60.120.260">
    <property type="entry name" value="Galactose-binding domain-like"/>
    <property type="match status" value="3"/>
</dbReference>
<feature type="compositionally biased region" description="Low complexity" evidence="3">
    <location>
        <begin position="912"/>
        <end position="937"/>
    </location>
</feature>
<sequence length="1413" mass="148474">MKNVLQKTLVPCTLALAVAGVCANAQAADGYATLNGGTTGGAGGSVVYATTGTEIHAALCNRAASDTPIIIHVEGTINHGNTSKVSGDSCNTADDKIEIKEVSNVSIIGVGNGALFDELGIHLRSSENIILQNLHVRNVKKSGSPTSNGGDAIGMESDVYNVWADHLTLEASGGEDGGYDALFDMKADTKYVTLSYSTLRNSGRGGLVGSSDGDTNNGPVTFHHNLYENIDSRTPLLRGATAHAYNNYYIGLQKSGMNPRVGGQIKADHNYFLDSKDPLGTFYTNDMGSWDVSGNIWDNITWSSDGDDNHPAGSAGSDPVSTTSISIPYSYSLDDATCVPQIVLATAGANTGLAVSNGSCEVTSSSSSSSVPSSSSSSSSEDNSSSSSTSSNPGEPGTNLSIGAGSDGSSKDSSSYGNVRDGDTSSYWQPNGTSGERISIKWDSATTFNSVIIRELNNATSAWQLVNDDTGAVLASGNSLGNEAVINFNDTTATKVNLLIDSASSAPQIAEFEVYNGSGPISSSSSSSSAAGSVDLGVTTSGSDAYLNWNVSNINNYNQEVYRDTDPDPAGRLRIASGVAGNSYTDSNLADGTYYYWIKVTDNNNVVTNSNGDDAVISTASSTLMLEESDGFCNVEGTIDNNHSGYEGSGFANTENTQGSGINWSVNVPTSGTYQLNWRYANGGNNRPGNVLVNGSNQAYVDLNPTSAWDDFTGSGTVSVSLDAGYNELRLEATTSSGLANIDSLSITGAAPSAGDCNGGSTSSSSSEQSSSVSSSSSSEPVELGNNLGSDADGSSKGSGTSYGNVVDGNTSSYWQPGSASNETISVKGLSGSFNTVIVRELNNATTSWSLLNHDTGDVLATGGGLGSYAVITGFGDVSASKVSLELHSATTAPQIAEIEVYNASGTVSSSSSSVVSSSSSSEANSSNSSESSSSSVTPPPNTNLSQDCVAIATDPNVNWRATSLQTDQEIVECLSNSLGRAVGYGENALGGYDPNGNSQLTIITKNSNTSVEQQIVDAVTGDDYNWIVFDKFDFANTTEISMHRVQCSNPDVLSQLNTTEQKCINYTEWCDDNGVSGEEACLAEFYNEALNESSLPIRNIVVGSNTTLDGRMSEGFFRFNGFAIGKDSSGQPTQTANSVILTHLSFIGAGHTEDHDLDPDMIRNTGASHDIWIHKNTFDTTGDAAFDVKVGAYDITMSFNKLLNVKRASLHGSSDSREINSQITTTMHDNLFVTDDAHYDSLGNTGRRVPLIRRGTSHMFNNAFVNYRKDVFSVRVGAQLFWQDNMFVNNSIHQEKDDVQDAIDEIAENLLRDTRDGDFQNEGSYLWFSDGACNLDFSTETALTHNAGSTGDLSQNYNSASQSMMNEHQLPAGQELVDYLSATAGKHGQVPFNSPLGYDADYVLGLGKVSCQ</sequence>
<feature type="compositionally biased region" description="Polar residues" evidence="3">
    <location>
        <begin position="424"/>
        <end position="433"/>
    </location>
</feature>
<keyword evidence="2" id="KW-0964">Secreted</keyword>
<comment type="similarity">
    <text evidence="2">Belongs to the polysaccharide lyase 1 family.</text>
</comment>
<evidence type="ECO:0000256" key="2">
    <source>
        <dbReference type="RuleBase" id="RU361173"/>
    </source>
</evidence>
<keyword evidence="7" id="KW-1185">Reference proteome</keyword>
<keyword evidence="2" id="KW-0119">Carbohydrate metabolism</keyword>
<feature type="region of interest" description="Disordered" evidence="3">
    <location>
        <begin position="753"/>
        <end position="803"/>
    </location>
</feature>
<keyword evidence="4" id="KW-0732">Signal</keyword>
<keyword evidence="2" id="KW-0624">Polysaccharide degradation</keyword>
<dbReference type="InterPro" id="IPR012334">
    <property type="entry name" value="Pectin_lyas_fold"/>
</dbReference>
<dbReference type="InterPro" id="IPR045032">
    <property type="entry name" value="PEL"/>
</dbReference>
<evidence type="ECO:0000259" key="5">
    <source>
        <dbReference type="PROSITE" id="PS51175"/>
    </source>
</evidence>
<feature type="region of interest" description="Disordered" evidence="3">
    <location>
        <begin position="357"/>
        <end position="433"/>
    </location>
</feature>
<organism evidence="6 7">
    <name type="scientific">Gilvimarinus japonicus</name>
    <dbReference type="NCBI Taxonomy" id="1796469"/>
    <lineage>
        <taxon>Bacteria</taxon>
        <taxon>Pseudomonadati</taxon>
        <taxon>Pseudomonadota</taxon>
        <taxon>Gammaproteobacteria</taxon>
        <taxon>Cellvibrionales</taxon>
        <taxon>Cellvibrionaceae</taxon>
        <taxon>Gilvimarinus</taxon>
    </lineage>
</organism>
<protein>
    <submittedName>
        <fullName evidence="6">CBM35 domain-containing protein</fullName>
    </submittedName>
</protein>
<dbReference type="EMBL" id="JBHRTL010000027">
    <property type="protein sequence ID" value="MFC3156108.1"/>
    <property type="molecule type" value="Genomic_DNA"/>
</dbReference>
<dbReference type="SMART" id="SM00656">
    <property type="entry name" value="Amb_all"/>
    <property type="match status" value="1"/>
</dbReference>
<dbReference type="InterPro" id="IPR013783">
    <property type="entry name" value="Ig-like_fold"/>
</dbReference>
<dbReference type="InterPro" id="IPR011050">
    <property type="entry name" value="Pectin_lyase_fold/virulence"/>
</dbReference>